<proteinExistence type="predicted"/>
<feature type="transmembrane region" description="Helical" evidence="2">
    <location>
        <begin position="192"/>
        <end position="212"/>
    </location>
</feature>
<keyword evidence="3" id="KW-1185">Reference proteome</keyword>
<name>A0ABM3YRI0_PANGU</name>
<keyword evidence="2" id="KW-0812">Transmembrane</keyword>
<evidence type="ECO:0000313" key="4">
    <source>
        <dbReference type="RefSeq" id="XP_060538724.1"/>
    </source>
</evidence>
<gene>
    <name evidence="4" type="primary">LOC132709342</name>
</gene>
<dbReference type="GeneID" id="132709342"/>
<evidence type="ECO:0000256" key="1">
    <source>
        <dbReference type="SAM" id="MobiDB-lite"/>
    </source>
</evidence>
<protein>
    <submittedName>
        <fullName evidence="4">Uncharacterized protein LOC132709342</fullName>
    </submittedName>
</protein>
<feature type="compositionally biased region" description="Polar residues" evidence="1">
    <location>
        <begin position="1"/>
        <end position="11"/>
    </location>
</feature>
<dbReference type="Proteomes" id="UP001652622">
    <property type="component" value="Unplaced"/>
</dbReference>
<accession>A0ABM3YRI0</accession>
<evidence type="ECO:0000256" key="2">
    <source>
        <dbReference type="SAM" id="Phobius"/>
    </source>
</evidence>
<keyword evidence="2" id="KW-1133">Transmembrane helix</keyword>
<feature type="region of interest" description="Disordered" evidence="1">
    <location>
        <begin position="1"/>
        <end position="115"/>
    </location>
</feature>
<reference evidence="4" key="1">
    <citation type="submission" date="2025-08" db="UniProtKB">
        <authorList>
            <consortium name="RefSeq"/>
        </authorList>
    </citation>
    <scope>IDENTIFICATION</scope>
    <source>
        <tissue evidence="4">Blood</tissue>
    </source>
</reference>
<sequence length="220" mass="25161">MQFSPQSNAHLQNIIIGTELSRKRKRSKKDWPTPSRAKAGWRRRSSRVPGMSLSSTQDERPSQAKHFFHPRGRFGRTAQEGKKIPNAAPKTQIPQRGKIPGKPPGGSPSDTGMEMQHRKPEKDFTFPDLKATRPIAQIRLAQTCPMLEFVPLNFGRRLCPPPQVHQKTHWKLQHTTDQPRNLLDSRSLRCNVHLFGMFFSILKILVIFFMVLKLEATQSP</sequence>
<dbReference type="RefSeq" id="XP_060538724.1">
    <property type="nucleotide sequence ID" value="XM_060682741.1"/>
</dbReference>
<evidence type="ECO:0000313" key="3">
    <source>
        <dbReference type="Proteomes" id="UP001652622"/>
    </source>
</evidence>
<organism evidence="3 4">
    <name type="scientific">Pantherophis guttatus</name>
    <name type="common">Corn snake</name>
    <name type="synonym">Elaphe guttata</name>
    <dbReference type="NCBI Taxonomy" id="94885"/>
    <lineage>
        <taxon>Eukaryota</taxon>
        <taxon>Metazoa</taxon>
        <taxon>Chordata</taxon>
        <taxon>Craniata</taxon>
        <taxon>Vertebrata</taxon>
        <taxon>Euteleostomi</taxon>
        <taxon>Lepidosauria</taxon>
        <taxon>Squamata</taxon>
        <taxon>Bifurcata</taxon>
        <taxon>Unidentata</taxon>
        <taxon>Episquamata</taxon>
        <taxon>Toxicofera</taxon>
        <taxon>Serpentes</taxon>
        <taxon>Colubroidea</taxon>
        <taxon>Colubridae</taxon>
        <taxon>Colubrinae</taxon>
        <taxon>Pantherophis</taxon>
    </lineage>
</organism>
<keyword evidence="2" id="KW-0472">Membrane</keyword>